<dbReference type="KEGG" id="halu:HUG12_09070"/>
<dbReference type="AlphaFoldDB" id="A0A7D5LB88"/>
<accession>A0A7D5LB88</accession>
<feature type="compositionally biased region" description="Gly residues" evidence="1">
    <location>
        <begin position="83"/>
        <end position="116"/>
    </location>
</feature>
<evidence type="ECO:0000256" key="1">
    <source>
        <dbReference type="SAM" id="MobiDB-lite"/>
    </source>
</evidence>
<protein>
    <submittedName>
        <fullName evidence="2">Uncharacterized protein</fullName>
    </submittedName>
</protein>
<feature type="region of interest" description="Disordered" evidence="1">
    <location>
        <begin position="77"/>
        <end position="133"/>
    </location>
</feature>
<sequence length="189" mass="19868">MTLSPGDELRLTLLSVEADAAVEDLPQAVRTNVPSSDERARRNEQAIPVPRGTTLDALHDAADAAYPDHSLAIRDDELLENGPDGGGPGQGPWGGHHGPHGGPSGPGNGRGRGQDPGPGRPRTRNAGVVLGGTRGGTLAPPAYLWHHSTVPTELGFVVNTTGTFGFVCTVYWGYGHPYMVERGRVEVNE</sequence>
<name>A0A7D5LB88_9EURY</name>
<evidence type="ECO:0000313" key="2">
    <source>
        <dbReference type="EMBL" id="QLG61869.1"/>
    </source>
</evidence>
<dbReference type="RefSeq" id="WP_179268454.1">
    <property type="nucleotide sequence ID" value="NZ_CP058579.1"/>
</dbReference>
<dbReference type="EMBL" id="CP058579">
    <property type="protein sequence ID" value="QLG61869.1"/>
    <property type="molecule type" value="Genomic_DNA"/>
</dbReference>
<organism evidence="2 3">
    <name type="scientific">Halorarum salinum</name>
    <dbReference type="NCBI Taxonomy" id="2743089"/>
    <lineage>
        <taxon>Archaea</taxon>
        <taxon>Methanobacteriati</taxon>
        <taxon>Methanobacteriota</taxon>
        <taxon>Stenosarchaea group</taxon>
        <taxon>Halobacteria</taxon>
        <taxon>Halobacteriales</taxon>
        <taxon>Haloferacaceae</taxon>
        <taxon>Halorarum</taxon>
    </lineage>
</organism>
<reference evidence="2 3" key="1">
    <citation type="submission" date="2020-06" db="EMBL/GenBank/DDBJ databases">
        <title>NJ-3-1, isolated from saline soil.</title>
        <authorList>
            <person name="Cui H.L."/>
            <person name="Shi X."/>
        </authorList>
    </citation>
    <scope>NUCLEOTIDE SEQUENCE [LARGE SCALE GENOMIC DNA]</scope>
    <source>
        <strain evidence="2 3">NJ-3-1</strain>
    </source>
</reference>
<gene>
    <name evidence="2" type="ORF">HUG12_09070</name>
</gene>
<dbReference type="OrthoDB" id="333710at2157"/>
<feature type="region of interest" description="Disordered" evidence="1">
    <location>
        <begin position="29"/>
        <end position="52"/>
    </location>
</feature>
<dbReference type="Proteomes" id="UP000509626">
    <property type="component" value="Chromosome"/>
</dbReference>
<proteinExistence type="predicted"/>
<keyword evidence="3" id="KW-1185">Reference proteome</keyword>
<evidence type="ECO:0000313" key="3">
    <source>
        <dbReference type="Proteomes" id="UP000509626"/>
    </source>
</evidence>
<dbReference type="GeneID" id="56037607"/>